<accession>A0ABR2USX7</accession>
<evidence type="ECO:0000313" key="4">
    <source>
        <dbReference type="Proteomes" id="UP001408356"/>
    </source>
</evidence>
<protein>
    <submittedName>
        <fullName evidence="3">Uncharacterized protein</fullName>
    </submittedName>
</protein>
<organism evidence="3 4">
    <name type="scientific">Seiridium unicorne</name>
    <dbReference type="NCBI Taxonomy" id="138068"/>
    <lineage>
        <taxon>Eukaryota</taxon>
        <taxon>Fungi</taxon>
        <taxon>Dikarya</taxon>
        <taxon>Ascomycota</taxon>
        <taxon>Pezizomycotina</taxon>
        <taxon>Sordariomycetes</taxon>
        <taxon>Xylariomycetidae</taxon>
        <taxon>Amphisphaeriales</taxon>
        <taxon>Sporocadaceae</taxon>
        <taxon>Seiridium</taxon>
    </lineage>
</organism>
<feature type="region of interest" description="Disordered" evidence="1">
    <location>
        <begin position="69"/>
        <end position="110"/>
    </location>
</feature>
<keyword evidence="2" id="KW-1133">Transmembrane helix</keyword>
<keyword evidence="2" id="KW-0812">Transmembrane</keyword>
<dbReference type="PANTHER" id="PTHR40466">
    <property type="entry name" value="EXPRESSED PROTEIN"/>
    <property type="match status" value="1"/>
</dbReference>
<sequence>MASMIARRAALSSRAFSNRTFTTSVRRSAQTDPALKDETKRNPELFILGGIMCLALGGAGLYFGRTPTKSTSEQSVGMAQSGMPWESGSSEGKYQYHPGGDTSAEPKDAPSAINVVVIPDVNLPKSLHDKYNKWGKDGY</sequence>
<keyword evidence="4" id="KW-1185">Reference proteome</keyword>
<reference evidence="3 4" key="1">
    <citation type="journal article" date="2024" name="J. Plant Pathol.">
        <title>Sequence and assembly of the genome of Seiridium unicorne, isolate CBS 538.82, causal agent of cypress canker disease.</title>
        <authorList>
            <person name="Scali E."/>
            <person name="Rocca G.D."/>
            <person name="Danti R."/>
            <person name="Garbelotto M."/>
            <person name="Barberini S."/>
            <person name="Baroncelli R."/>
            <person name="Emiliani G."/>
        </authorList>
    </citation>
    <scope>NUCLEOTIDE SEQUENCE [LARGE SCALE GENOMIC DNA]</scope>
    <source>
        <strain evidence="3 4">BM-138-508</strain>
    </source>
</reference>
<feature type="compositionally biased region" description="Polar residues" evidence="1">
    <location>
        <begin position="69"/>
        <end position="78"/>
    </location>
</feature>
<dbReference type="PANTHER" id="PTHR40466:SF1">
    <property type="entry name" value="FUNGAL PROTEIN"/>
    <property type="match status" value="1"/>
</dbReference>
<dbReference type="Proteomes" id="UP001408356">
    <property type="component" value="Unassembled WGS sequence"/>
</dbReference>
<proteinExistence type="predicted"/>
<keyword evidence="2" id="KW-0472">Membrane</keyword>
<evidence type="ECO:0000256" key="2">
    <source>
        <dbReference type="SAM" id="Phobius"/>
    </source>
</evidence>
<evidence type="ECO:0000256" key="1">
    <source>
        <dbReference type="SAM" id="MobiDB-lite"/>
    </source>
</evidence>
<comment type="caution">
    <text evidence="3">The sequence shown here is derived from an EMBL/GenBank/DDBJ whole genome shotgun (WGS) entry which is preliminary data.</text>
</comment>
<feature type="transmembrane region" description="Helical" evidence="2">
    <location>
        <begin position="45"/>
        <end position="64"/>
    </location>
</feature>
<evidence type="ECO:0000313" key="3">
    <source>
        <dbReference type="EMBL" id="KAK9417416.1"/>
    </source>
</evidence>
<dbReference type="EMBL" id="JARVKF010000398">
    <property type="protein sequence ID" value="KAK9417416.1"/>
    <property type="molecule type" value="Genomic_DNA"/>
</dbReference>
<gene>
    <name evidence="3" type="ORF">SUNI508_08776</name>
</gene>
<name>A0ABR2USX7_9PEZI</name>
<dbReference type="InterPro" id="IPR039965">
    <property type="entry name" value="C3H7.08c"/>
</dbReference>